<dbReference type="SUPFAM" id="SSF47598">
    <property type="entry name" value="Ribbon-helix-helix"/>
    <property type="match status" value="1"/>
</dbReference>
<dbReference type="GO" id="GO:0006355">
    <property type="term" value="P:regulation of DNA-templated transcription"/>
    <property type="evidence" value="ECO:0007669"/>
    <property type="project" value="InterPro"/>
</dbReference>
<evidence type="ECO:0000313" key="1">
    <source>
        <dbReference type="EMBL" id="QTC48365.1"/>
    </source>
</evidence>
<dbReference type="InterPro" id="IPR013321">
    <property type="entry name" value="Arc_rbn_hlx_hlx"/>
</dbReference>
<dbReference type="RefSeq" id="WP_207806705.1">
    <property type="nucleotide sequence ID" value="NZ_CP059085.1"/>
</dbReference>
<dbReference type="GO" id="GO:0043565">
    <property type="term" value="F:sequence-specific DNA binding"/>
    <property type="evidence" value="ECO:0007669"/>
    <property type="project" value="UniProtKB-ARBA"/>
</dbReference>
<sequence>MLSQLTLRFPRRLIASLKNRAATEDTSVNALAERLLESSLQAPAPDSEYRTLVTSPDDTVRSLYRKIVLGETFGRHALTRAELRFILVQAHAAYRSAPYDEYVNAERVRLMLTVMFEILTWQAANGVPVDSHYIRGTFRFESEDWENEGRQFLAQLEPVITAGFAEILVRPFIIPAFGLEAVSEATLAAIFSAPRLLQVFPLVMQTRDWTYEERNRFAEEVRPEIFSTERSFSAGNVNIDVRVDGQDKDARALRWYDVPRLFVLISGKDFMVPFEWPHLAGLYRMLAACRDAPAPLTTMKPGSLVSLILPREEGQDAIVSFDALRVFVPLDALNQLAAELTDAMDHGPLADAVTGLRLLYGDL</sequence>
<geneLocation type="plasmid" evidence="1 2">
    <name>pOC5aB</name>
</geneLocation>
<reference evidence="1" key="1">
    <citation type="submission" date="2020-07" db="EMBL/GenBank/DDBJ databases">
        <title>Genome Sequences for Panteoa spp. that cause Center Rot in Onions.</title>
        <authorList>
            <person name="Asselin J.A."/>
            <person name="Helmann T."/>
            <person name="Beer S."/>
            <person name="Stodghill P."/>
        </authorList>
    </citation>
    <scope>NUCLEOTIDE SEQUENCE</scope>
    <source>
        <strain evidence="1">OC5a</strain>
        <plasmid evidence="1">pOC5aB</plasmid>
    </source>
</reference>
<accession>A0A8A4K8B0</accession>
<gene>
    <name evidence="1" type="ORF">H0Z12_22475</name>
</gene>
<name>A0A8A4K8B0_PANAN</name>
<dbReference type="InterPro" id="IPR010985">
    <property type="entry name" value="Ribbon_hlx_hlx"/>
</dbReference>
<organism evidence="1 2">
    <name type="scientific">Pantoea ananas</name>
    <name type="common">Erwinia uredovora</name>
    <dbReference type="NCBI Taxonomy" id="553"/>
    <lineage>
        <taxon>Bacteria</taxon>
        <taxon>Pseudomonadati</taxon>
        <taxon>Pseudomonadota</taxon>
        <taxon>Gammaproteobacteria</taxon>
        <taxon>Enterobacterales</taxon>
        <taxon>Erwiniaceae</taxon>
        <taxon>Pantoea</taxon>
    </lineage>
</organism>
<proteinExistence type="predicted"/>
<dbReference type="Gene3D" id="1.10.1220.10">
    <property type="entry name" value="Met repressor-like"/>
    <property type="match status" value="1"/>
</dbReference>
<keyword evidence="1" id="KW-0614">Plasmid</keyword>
<dbReference type="Proteomes" id="UP000663901">
    <property type="component" value="Plasmid pOC5aB"/>
</dbReference>
<evidence type="ECO:0000313" key="2">
    <source>
        <dbReference type="Proteomes" id="UP000663901"/>
    </source>
</evidence>
<dbReference type="EMBL" id="CP059085">
    <property type="protein sequence ID" value="QTC48365.1"/>
    <property type="molecule type" value="Genomic_DNA"/>
</dbReference>
<dbReference type="AlphaFoldDB" id="A0A8A4K8B0"/>
<protein>
    <submittedName>
        <fullName evidence="1">Transcriptional regulator</fullName>
    </submittedName>
</protein>